<protein>
    <recommendedName>
        <fullName evidence="6">Glycosyltransferase</fullName>
    </recommendedName>
</protein>
<evidence type="ECO:0008006" key="6">
    <source>
        <dbReference type="Google" id="ProtNLM"/>
    </source>
</evidence>
<gene>
    <name evidence="5" type="ORF">MANES_07G041600</name>
</gene>
<comment type="similarity">
    <text evidence="1">Belongs to the UDP-glycosyltransferase family.</text>
</comment>
<dbReference type="PANTHER" id="PTHR48049">
    <property type="entry name" value="GLYCOSYLTRANSFERASE"/>
    <property type="match status" value="1"/>
</dbReference>
<dbReference type="PANTHER" id="PTHR48049:SF75">
    <property type="entry name" value="UDP-RHAMNOSE:RHAMNOSYLTRANSFERASE 1"/>
    <property type="match status" value="1"/>
</dbReference>
<accession>A0A2C9VKU5</accession>
<organism evidence="5">
    <name type="scientific">Manihot esculenta</name>
    <name type="common">Cassava</name>
    <name type="synonym">Jatropha manihot</name>
    <dbReference type="NCBI Taxonomy" id="3983"/>
    <lineage>
        <taxon>Eukaryota</taxon>
        <taxon>Viridiplantae</taxon>
        <taxon>Streptophyta</taxon>
        <taxon>Embryophyta</taxon>
        <taxon>Tracheophyta</taxon>
        <taxon>Spermatophyta</taxon>
        <taxon>Magnoliopsida</taxon>
        <taxon>eudicotyledons</taxon>
        <taxon>Gunneridae</taxon>
        <taxon>Pentapetalae</taxon>
        <taxon>rosids</taxon>
        <taxon>fabids</taxon>
        <taxon>Malpighiales</taxon>
        <taxon>Euphorbiaceae</taxon>
        <taxon>Crotonoideae</taxon>
        <taxon>Manihoteae</taxon>
        <taxon>Manihot</taxon>
    </lineage>
</organism>
<evidence type="ECO:0000256" key="2">
    <source>
        <dbReference type="ARBA" id="ARBA00022676"/>
    </source>
</evidence>
<dbReference type="InterPro" id="IPR050481">
    <property type="entry name" value="UDP-glycosyltransf_plant"/>
</dbReference>
<dbReference type="FunFam" id="3.40.50.2000:FF:000037">
    <property type="entry name" value="Glycosyltransferase"/>
    <property type="match status" value="1"/>
</dbReference>
<evidence type="ECO:0000256" key="3">
    <source>
        <dbReference type="ARBA" id="ARBA00022679"/>
    </source>
</evidence>
<feature type="chain" id="PRO_5013333725" description="Glycosyltransferase" evidence="4">
    <location>
        <begin position="19"/>
        <end position="454"/>
    </location>
</feature>
<dbReference type="OrthoDB" id="5835829at2759"/>
<reference evidence="5" key="1">
    <citation type="submission" date="2016-02" db="EMBL/GenBank/DDBJ databases">
        <title>WGS assembly of Manihot esculenta.</title>
        <authorList>
            <person name="Bredeson J.V."/>
            <person name="Prochnik S.E."/>
            <person name="Lyons J.B."/>
            <person name="Schmutz J."/>
            <person name="Grimwood J."/>
            <person name="Vrebalov J."/>
            <person name="Bart R.S."/>
            <person name="Amuge T."/>
            <person name="Ferguson M.E."/>
            <person name="Green R."/>
            <person name="Putnam N."/>
            <person name="Stites J."/>
            <person name="Rounsley S."/>
            <person name="Rokhsar D.S."/>
        </authorList>
    </citation>
    <scope>NUCLEOTIDE SEQUENCE [LARGE SCALE GENOMIC DNA]</scope>
    <source>
        <tissue evidence="5">Leaf</tissue>
    </source>
</reference>
<dbReference type="OMA" id="LMMFPWL"/>
<dbReference type="Gene3D" id="3.40.50.2000">
    <property type="entry name" value="Glycogen Phosphorylase B"/>
    <property type="match status" value="2"/>
</dbReference>
<keyword evidence="4" id="KW-0732">Signal</keyword>
<evidence type="ECO:0000313" key="5">
    <source>
        <dbReference type="EMBL" id="OAY45214.1"/>
    </source>
</evidence>
<dbReference type="Pfam" id="PF00201">
    <property type="entry name" value="UDPGT"/>
    <property type="match status" value="1"/>
</dbReference>
<dbReference type="InterPro" id="IPR002213">
    <property type="entry name" value="UDP_glucos_trans"/>
</dbReference>
<dbReference type="GO" id="GO:0035251">
    <property type="term" value="F:UDP-glucosyltransferase activity"/>
    <property type="evidence" value="ECO:0000318"/>
    <property type="project" value="GO_Central"/>
</dbReference>
<proteinExistence type="inferred from homology"/>
<keyword evidence="2" id="KW-0328">Glycosyltransferase</keyword>
<evidence type="ECO:0000256" key="4">
    <source>
        <dbReference type="SAM" id="SignalP"/>
    </source>
</evidence>
<feature type="signal peptide" evidence="4">
    <location>
        <begin position="1"/>
        <end position="18"/>
    </location>
</feature>
<dbReference type="AlphaFoldDB" id="A0A2C9VKU5"/>
<dbReference type="EMBL" id="CM004393">
    <property type="protein sequence ID" value="OAY45214.1"/>
    <property type="molecule type" value="Genomic_DNA"/>
</dbReference>
<evidence type="ECO:0000256" key="1">
    <source>
        <dbReference type="ARBA" id="ARBA00009995"/>
    </source>
</evidence>
<dbReference type="SUPFAM" id="SSF53756">
    <property type="entry name" value="UDP-Glycosyltransferase/glycogen phosphorylase"/>
    <property type="match status" value="1"/>
</dbReference>
<sequence>MASSNQCKLMMFPWLAFGHMLPFLELSKQLAAKGVKVLFVSTPRNLQRLPSISPDLSANLKLVAIPLPHINGLPENGEATIDLQLEQVQDLKKAYDMLQKPMENLLRNESPNFILYDFVPCWIPEIAAKCNVPCAYFSTFSAAALSFFGPPQELRSSALRTKPEDLMAPPNWFPFSSLVAHRPDQAAIMFRNLNVPDRSGKTSGHRWAGSLEGCDFVAIRSCPEFEDAYLKLLQELYQKQVLPVGLLTSNLTVSDTDYLPDSYWCGSFKWLDQQEQKSVVFVAFGSEYKMPAEQIQELACGLELSEQPFLWTVRKPEGVDISDLLPNGFLARTSGRGIVSLGWASQRRLLAHPAIGGCILHCGWSSTIETLGFGHPTILMPMMADQGLNAKLLIEQGVGFEVPRYEDGSFDRYAVAKTIKLVMVGKEGEQLRLKAAQMPEIFANPNLMQLDRFQ</sequence>
<dbReference type="CDD" id="cd03784">
    <property type="entry name" value="GT1_Gtf-like"/>
    <property type="match status" value="1"/>
</dbReference>
<name>A0A2C9VKU5_MANES</name>
<keyword evidence="3" id="KW-0808">Transferase</keyword>